<accession>A0ACC1MH77</accession>
<gene>
    <name evidence="1" type="ORF">NQ176_g10180</name>
</gene>
<dbReference type="Proteomes" id="UP001143910">
    <property type="component" value="Unassembled WGS sequence"/>
</dbReference>
<protein>
    <submittedName>
        <fullName evidence="1">Uncharacterized protein</fullName>
    </submittedName>
</protein>
<evidence type="ECO:0000313" key="1">
    <source>
        <dbReference type="EMBL" id="KAJ2966372.1"/>
    </source>
</evidence>
<keyword evidence="2" id="KW-1185">Reference proteome</keyword>
<proteinExistence type="predicted"/>
<reference evidence="1" key="1">
    <citation type="submission" date="2022-08" db="EMBL/GenBank/DDBJ databases">
        <title>Genome Sequence of Lecanicillium fungicola.</title>
        <authorList>
            <person name="Buettner E."/>
        </authorList>
    </citation>
    <scope>NUCLEOTIDE SEQUENCE</scope>
    <source>
        <strain evidence="1">Babe33</strain>
    </source>
</reference>
<sequence>MFLHKIAFQYYPLDLSATSNPFLVSWWPLALGDSTLFHVSLQTACLDEELLGRRGFQKSDILMADSVSLLRRKIQDASLAVQDGTINSVITLAAIEFGKGNLQVSNIHIGGVKNLVKLRGGIGAFRTQNNRGRGSGIPVIPEWLLEPSYDTNGLPEDIRDDIDDAAWDVFMRLRNIFKSTSARAFGNTRLHDLACFTIHRLLPSAAELEEASFSPLTECLRYSIIIYMFVMQGPTYYSHDVILDTVLSRLSTHMDLSWAAKQMYNVLDVWFLAVAMVAASGTRHYDGFEAKARIVASTLELDIVDVKKHIRGVLWLNKEGAERQFLWHWAGLTAIKGRDSFTGLVSSYANLPIRQMYKNQ</sequence>
<comment type="caution">
    <text evidence="1">The sequence shown here is derived from an EMBL/GenBank/DDBJ whole genome shotgun (WGS) entry which is preliminary data.</text>
</comment>
<name>A0ACC1MH77_9HYPO</name>
<dbReference type="EMBL" id="JANJQO010002649">
    <property type="protein sequence ID" value="KAJ2966372.1"/>
    <property type="molecule type" value="Genomic_DNA"/>
</dbReference>
<organism evidence="1 2">
    <name type="scientific">Zarea fungicola</name>
    <dbReference type="NCBI Taxonomy" id="93591"/>
    <lineage>
        <taxon>Eukaryota</taxon>
        <taxon>Fungi</taxon>
        <taxon>Dikarya</taxon>
        <taxon>Ascomycota</taxon>
        <taxon>Pezizomycotina</taxon>
        <taxon>Sordariomycetes</taxon>
        <taxon>Hypocreomycetidae</taxon>
        <taxon>Hypocreales</taxon>
        <taxon>Cordycipitaceae</taxon>
        <taxon>Zarea</taxon>
    </lineage>
</organism>
<evidence type="ECO:0000313" key="2">
    <source>
        <dbReference type="Proteomes" id="UP001143910"/>
    </source>
</evidence>